<accession>A0AA96ZTJ2</accession>
<keyword evidence="8" id="KW-0406">Ion transport</keyword>
<keyword evidence="10" id="KW-1185">Reference proteome</keyword>
<keyword evidence="8" id="KW-0915">Sodium</keyword>
<sequence length="131" mass="13700">MIAELLCVGIGGFLGACARYLITQMSKDFGVPVPLGTLISNVTAGFLIGLIIGAEQQTQALSPSVKLFLTTGFLGGLSTFSAFSLETVNLVENEKYVLAILNIFLNLALSFAGVILGFAVAKLLFSPAVKV</sequence>
<keyword evidence="2 8" id="KW-1003">Cell membrane</keyword>
<dbReference type="GeneID" id="89229250"/>
<dbReference type="GO" id="GO:0005886">
    <property type="term" value="C:plasma membrane"/>
    <property type="evidence" value="ECO:0007669"/>
    <property type="project" value="UniProtKB-SubCell"/>
</dbReference>
<comment type="subcellular location">
    <subcellularLocation>
        <location evidence="1 8">Cell membrane</location>
        <topology evidence="1 8">Multi-pass membrane protein</topology>
    </subcellularLocation>
</comment>
<evidence type="ECO:0000256" key="8">
    <source>
        <dbReference type="HAMAP-Rule" id="MF_00454"/>
    </source>
</evidence>
<keyword evidence="8" id="KW-0813">Transport</keyword>
<dbReference type="RefSeq" id="WP_338102685.1">
    <property type="nucleotide sequence ID" value="NZ_CP131060.1"/>
</dbReference>
<name>A0AA96ZTJ2_9EURY</name>
<comment type="similarity">
    <text evidence="6 8">Belongs to the fluoride channel Fluc/FEX (TC 1.A.43) family.</text>
</comment>
<evidence type="ECO:0000256" key="7">
    <source>
        <dbReference type="ARBA" id="ARBA00035585"/>
    </source>
</evidence>
<evidence type="ECO:0000256" key="2">
    <source>
        <dbReference type="ARBA" id="ARBA00022475"/>
    </source>
</evidence>
<dbReference type="AlphaFoldDB" id="A0AA96ZTJ2"/>
<keyword evidence="8" id="KW-0479">Metal-binding</keyword>
<feature type="transmembrane region" description="Helical" evidence="8">
    <location>
        <begin position="65"/>
        <end position="85"/>
    </location>
</feature>
<reference evidence="9 10" key="1">
    <citation type="submission" date="2023-07" db="EMBL/GenBank/DDBJ databases">
        <title>Closed genoem sequence of Methanosarcinaceae archaeon Ac7.</title>
        <authorList>
            <person name="Poehlein A."/>
            <person name="Protasov E."/>
            <person name="Platt K."/>
            <person name="Reeh H."/>
            <person name="Daniel R."/>
            <person name="Brune A."/>
        </authorList>
    </citation>
    <scope>NUCLEOTIDE SEQUENCE [LARGE SCALE GENOMIC DNA]</scope>
    <source>
        <strain evidence="9 10">Ac7</strain>
    </source>
</reference>
<organism evidence="9 10">
    <name type="scientific">Methanolapillus millepedarum</name>
    <dbReference type="NCBI Taxonomy" id="3028296"/>
    <lineage>
        <taxon>Archaea</taxon>
        <taxon>Methanobacteriati</taxon>
        <taxon>Methanobacteriota</taxon>
        <taxon>Stenosarchaea group</taxon>
        <taxon>Methanomicrobia</taxon>
        <taxon>Methanosarcinales</taxon>
        <taxon>Methanosarcinaceae</taxon>
        <taxon>Methanolapillus</taxon>
    </lineage>
</organism>
<evidence type="ECO:0000256" key="3">
    <source>
        <dbReference type="ARBA" id="ARBA00022692"/>
    </source>
</evidence>
<evidence type="ECO:0000256" key="6">
    <source>
        <dbReference type="ARBA" id="ARBA00035120"/>
    </source>
</evidence>
<feature type="transmembrane region" description="Helical" evidence="8">
    <location>
        <begin position="97"/>
        <end position="125"/>
    </location>
</feature>
<comment type="activity regulation">
    <text evidence="8">Na(+) is not transported, but it plays an essential structural role and its presence is essential for fluoride channel function.</text>
</comment>
<feature type="transmembrane region" description="Helical" evidence="8">
    <location>
        <begin position="34"/>
        <end position="53"/>
    </location>
</feature>
<feature type="binding site" evidence="8">
    <location>
        <position position="78"/>
    </location>
    <ligand>
        <name>Na(+)</name>
        <dbReference type="ChEBI" id="CHEBI:29101"/>
        <note>structural</note>
    </ligand>
</feature>
<proteinExistence type="inferred from homology"/>
<dbReference type="NCBIfam" id="TIGR00494">
    <property type="entry name" value="crcB"/>
    <property type="match status" value="1"/>
</dbReference>
<comment type="catalytic activity">
    <reaction evidence="7">
        <text>fluoride(in) = fluoride(out)</text>
        <dbReference type="Rhea" id="RHEA:76159"/>
        <dbReference type="ChEBI" id="CHEBI:17051"/>
    </reaction>
    <physiologicalReaction direction="left-to-right" evidence="7">
        <dbReference type="Rhea" id="RHEA:76160"/>
    </physiologicalReaction>
</comment>
<comment type="function">
    <text evidence="8">Fluoride-specific ion channel. Important for reducing fluoride concentration in the cell, thus reducing its toxicity.</text>
</comment>
<evidence type="ECO:0000256" key="1">
    <source>
        <dbReference type="ARBA" id="ARBA00004651"/>
    </source>
</evidence>
<evidence type="ECO:0000256" key="5">
    <source>
        <dbReference type="ARBA" id="ARBA00023136"/>
    </source>
</evidence>
<dbReference type="GO" id="GO:0140114">
    <property type="term" value="P:cellular detoxification of fluoride"/>
    <property type="evidence" value="ECO:0007669"/>
    <property type="project" value="UniProtKB-UniRule"/>
</dbReference>
<dbReference type="GO" id="GO:0062054">
    <property type="term" value="F:fluoride channel activity"/>
    <property type="evidence" value="ECO:0007669"/>
    <property type="project" value="UniProtKB-UniRule"/>
</dbReference>
<dbReference type="Proteomes" id="UP001303587">
    <property type="component" value="Chromosome"/>
</dbReference>
<dbReference type="InterPro" id="IPR003691">
    <property type="entry name" value="FluC"/>
</dbReference>
<gene>
    <name evidence="8 9" type="primary">crcB</name>
    <name evidence="8" type="synonym">fluC</name>
    <name evidence="9" type="ORF">MsAc7_01260</name>
</gene>
<evidence type="ECO:0000313" key="10">
    <source>
        <dbReference type="Proteomes" id="UP001303587"/>
    </source>
</evidence>
<evidence type="ECO:0000313" key="9">
    <source>
        <dbReference type="EMBL" id="WNY24604.1"/>
    </source>
</evidence>
<keyword evidence="5 8" id="KW-0472">Membrane</keyword>
<keyword evidence="3 8" id="KW-0812">Transmembrane</keyword>
<evidence type="ECO:0000256" key="4">
    <source>
        <dbReference type="ARBA" id="ARBA00022989"/>
    </source>
</evidence>
<protein>
    <recommendedName>
        <fullName evidence="8">Fluoride-specific ion channel FluC</fullName>
    </recommendedName>
</protein>
<dbReference type="Pfam" id="PF02537">
    <property type="entry name" value="CRCB"/>
    <property type="match status" value="1"/>
</dbReference>
<keyword evidence="4 8" id="KW-1133">Transmembrane helix</keyword>
<dbReference type="PANTHER" id="PTHR28259">
    <property type="entry name" value="FLUORIDE EXPORT PROTEIN 1-RELATED"/>
    <property type="match status" value="1"/>
</dbReference>
<feature type="binding site" evidence="8">
    <location>
        <position position="75"/>
    </location>
    <ligand>
        <name>Na(+)</name>
        <dbReference type="ChEBI" id="CHEBI:29101"/>
        <note>structural</note>
    </ligand>
</feature>
<dbReference type="GO" id="GO:0046872">
    <property type="term" value="F:metal ion binding"/>
    <property type="evidence" value="ECO:0007669"/>
    <property type="project" value="UniProtKB-KW"/>
</dbReference>
<dbReference type="HAMAP" id="MF_00454">
    <property type="entry name" value="FluC"/>
    <property type="match status" value="1"/>
</dbReference>
<keyword evidence="8" id="KW-0407">Ion channel</keyword>
<dbReference type="EMBL" id="CP131060">
    <property type="protein sequence ID" value="WNY24604.1"/>
    <property type="molecule type" value="Genomic_DNA"/>
</dbReference>
<dbReference type="PANTHER" id="PTHR28259:SF1">
    <property type="entry name" value="FLUORIDE EXPORT PROTEIN 1-RELATED"/>
    <property type="match status" value="1"/>
</dbReference>